<organism evidence="1 2">
    <name type="scientific">Abyssobacteria bacterium (strain SURF_5)</name>
    <dbReference type="NCBI Taxonomy" id="2093360"/>
    <lineage>
        <taxon>Bacteria</taxon>
        <taxon>Pseudomonadati</taxon>
        <taxon>Candidatus Hydrogenedentota</taxon>
        <taxon>Candidatus Abyssobacteria</taxon>
    </lineage>
</organism>
<dbReference type="EMBL" id="QZKU01000107">
    <property type="protein sequence ID" value="RJP17964.1"/>
    <property type="molecule type" value="Genomic_DNA"/>
</dbReference>
<evidence type="ECO:0000313" key="2">
    <source>
        <dbReference type="Proteomes" id="UP000265882"/>
    </source>
</evidence>
<gene>
    <name evidence="1" type="ORF">C4520_15265</name>
</gene>
<comment type="caution">
    <text evidence="1">The sequence shown here is derived from an EMBL/GenBank/DDBJ whole genome shotgun (WGS) entry which is preliminary data.</text>
</comment>
<evidence type="ECO:0000313" key="1">
    <source>
        <dbReference type="EMBL" id="RJP17964.1"/>
    </source>
</evidence>
<name>A0A3A4NQ84_ABYX5</name>
<sequence>MDEHQQNLTTLKRQLRAWERHIGALDIGDRKEFSSWLAQALDAGEFALLVDAEIDRRSLWEIYLNERFGVWSA</sequence>
<dbReference type="AlphaFoldDB" id="A0A3A4NQ84"/>
<protein>
    <submittedName>
        <fullName evidence="1">Uncharacterized protein</fullName>
    </submittedName>
</protein>
<proteinExistence type="predicted"/>
<reference evidence="1 2" key="1">
    <citation type="journal article" date="2017" name="ISME J.">
        <title>Energy and carbon metabolisms in a deep terrestrial subsurface fluid microbial community.</title>
        <authorList>
            <person name="Momper L."/>
            <person name="Jungbluth S.P."/>
            <person name="Lee M.D."/>
            <person name="Amend J.P."/>
        </authorList>
    </citation>
    <scope>NUCLEOTIDE SEQUENCE [LARGE SCALE GENOMIC DNA]</scope>
    <source>
        <strain evidence="1">SURF_5</strain>
    </source>
</reference>
<accession>A0A3A4NQ84</accession>
<dbReference type="Proteomes" id="UP000265882">
    <property type="component" value="Unassembled WGS sequence"/>
</dbReference>